<dbReference type="Pfam" id="PF12432">
    <property type="entry name" value="INTS1_RP2B-bd"/>
    <property type="match status" value="1"/>
</dbReference>
<dbReference type="Pfam" id="PF22927">
    <property type="entry name" value="INT1_R3"/>
    <property type="match status" value="1"/>
</dbReference>
<evidence type="ECO:0000313" key="7">
    <source>
        <dbReference type="Proteomes" id="UP000054843"/>
    </source>
</evidence>
<dbReference type="PANTHER" id="PTHR21224">
    <property type="entry name" value="INTEGRATOR COMPLEX SUBUNIT 1"/>
    <property type="match status" value="1"/>
</dbReference>
<dbReference type="InterPro" id="IPR038902">
    <property type="entry name" value="INTS1"/>
</dbReference>
<sequence>MERKNYLSRYNKANQPSGNFIALGSRAQHPTTSSLEKRRCSLASPAVPSKTRFTDQSPSITDKSSLAEFSRNLNKGEFWHESIKPLDAYDKLLNSKGMKVDDIARLLLSLVKGLCAKFENFPDPMSSLLLVYIAKHQPEAYTDVNVIEALCTLIVKVPQQRSLWQAWSNLFCIICESLMIALDEKTDWPECIAKAFIQDSLGERLWVDRKECNTFVKNIITVFNTVLPAYDAIDTLVSECVQSGGMAKCVSPTYSLIVETEPSVNDFSPKHKVCPRFVRISDSFCSHTAELLREFVSRRLDPVPRNLLLTLASCCGHEEIRQMASQKLDGWLQTSKVGRIISLQVTMTKPLAMLLLSTCVNCKALLMPTDKEVLHNLIRIRFKSKVVNRIFAIALKELFALNSEAMQLLICVLLRNEQTANRSTTSAGIINYCFQHDAEKAVYYLAAIIFDFISSKDDHSRMLKNVLRDIQRGVLKSEFPLPLFCKTLFNEWKAKSEQMQSHKNLLEIIERVCQLMEELFCMAVLLHVPQFTKDLPPNWRKVPCEILSQRQVEFGLDCSIWIPLHQQIRSALHEAVLWLKYRCASDSGMCKVDVLKSINNMLFLNKPEFYSTKDHGLMDQERSLNYKAICESGLDEETFHEILSSAAAGQLPLSGLETFEIVEAIVHRSCASPFNDQINLQISDGKIIDYILQCCVLRIPHQPEQQMVKLANAAFYWRAWIVTIILGALNPKSVGEVLWNCYPIAQCFMHMIITDDFVYPPTVLTCKEIDAEMIRTLENMASSSILHLFFFFQMSKNYFTECRIWNGIKKLWRNWKSLLEKNGPVRSPPQSTVDLLQRITKTFCLKNRICLSRSPDFLMDVMNRQEDVQCSTWLVDLVRKNDDPFKYLPVACTCEFFLNDCEDADKLDLTSDANQLLDTSSNNNSASSVSSTGSASDPSCQSLRSELKRKRIYLASELKRTIHDDKGDRLMAVQALSYLIGRLKDESDRTRCFTVQAFQELLKEGGGGGGDLAKVEAEDRDVSCEPEFFWLFSALPSLPYYRDVIENVIDALFSACLVETDFLRLHAYIAYLHQHVDEQQRTRYCMAMCNFIIKRSATFLQLVPVCAEDVNEPLKAATFCKLLELFYNHILQSVNKTANDVKIEERDENFVHVNMGDKIFTVHQQFISALQLLLVGIPNNKTKLVYDKMFELIFQMHGRNMLTFTVDFFNTLMRSSNHIFIDAVLEKADLNSVISCLLQFGLPIDNVSKLLRKLNSLLASLQNIPHSTVQQLLAMKYIIGAYVENGSVASDQYLRLVHKYSVEDGIVYEPQQQQQLSLENAEIENEDEPMDVTYADNIALTTWSCEEYLQALFVKLKDDLDYGWMSPLQEAISELLADFSPTLLLRCAKWLWGKFSTWKVNVGILKNYNSLQTILIILLCLETEEEVRMSMSSIVERLGKIRNFDGEEVIRGCRRLLDREIDKVRRKKSLPESTGSTIEKRKFVSSFDRSLIRFNPELMSTTITDVIEYAVSSANPSQNQVVLFALLHVTKLSTVVDIVHCMLSDYFESYNPTIILDFVAASYKSLRLPCSQDFRPVRFYERAFHLEADHLLSLAKYILAEFSIHLVPLVSLEEAPAVECVEWLGGSDEISQSQQNLRNVREELSMQSALLEMRMKLLLDACDDDSQLTPVIHWLEIKRTEDDELELICFLVLRCNVMELCDLMMMQIYFKRTGSCPISEGGYPLSKHLSELVNWQHNQMDTVLHHLIRRSAALARQTNVQDELKIVCAMLRRHASFHPELVVRHLPLIAALLRGTTEIDGRSYTETNYLFWFAELLSLLKLLMPQACTKCYVSSLMDIFSSFFKFVKMHVLRNSSLLGYADNMFALLNSFLTERSCFATKYLLTKEPLIRTIAERYPEVVSIQAVDAFVASVVNFEREIVDDGNANTSTSSPSTPANPNTTTALPADSSRPVSQKSSPLISLVSNSENIVTVQGIKQLFEEAEECFQTDPERISLSLENLSSYMLNVDEEVRKSAIALTLKLAKEYPNKYECILPTVYAALEGENLNALKALLESFGEMSIVFPTQILSRLFGMAFNRLHVDDTLRELFSEFFKHLLLTVNHVSANATAERH</sequence>
<protein>
    <submittedName>
        <fullName evidence="6">Integrator complex subunit 1</fullName>
    </submittedName>
</protein>
<feature type="domain" description="Integrator complex subunit 1 R4" evidence="4">
    <location>
        <begin position="1974"/>
        <end position="2060"/>
    </location>
</feature>
<dbReference type="InterPro" id="IPR022145">
    <property type="entry name" value="INTS1_RPB2-bd"/>
</dbReference>
<proteinExistence type="predicted"/>
<feature type="compositionally biased region" description="Low complexity" evidence="1">
    <location>
        <begin position="1925"/>
        <end position="1947"/>
    </location>
</feature>
<evidence type="ECO:0000259" key="2">
    <source>
        <dbReference type="Pfam" id="PF12432"/>
    </source>
</evidence>
<dbReference type="EMBL" id="JYDO01000016">
    <property type="protein sequence ID" value="KRZ77918.1"/>
    <property type="molecule type" value="Genomic_DNA"/>
</dbReference>
<dbReference type="SUPFAM" id="SSF48371">
    <property type="entry name" value="ARM repeat"/>
    <property type="match status" value="1"/>
</dbReference>
<feature type="region of interest" description="Disordered" evidence="1">
    <location>
        <begin position="920"/>
        <end position="941"/>
    </location>
</feature>
<feature type="compositionally biased region" description="Low complexity" evidence="1">
    <location>
        <begin position="920"/>
        <end position="936"/>
    </location>
</feature>
<feature type="region of interest" description="Disordered" evidence="1">
    <location>
        <begin position="1924"/>
        <end position="1954"/>
    </location>
</feature>
<feature type="domain" description="Integrator complex subunit 1 RPB2-binding" evidence="2">
    <location>
        <begin position="288"/>
        <end position="446"/>
    </location>
</feature>
<dbReference type="InterPro" id="IPR016024">
    <property type="entry name" value="ARM-type_fold"/>
</dbReference>
<reference evidence="6 7" key="1">
    <citation type="submission" date="2015-01" db="EMBL/GenBank/DDBJ databases">
        <title>Evolution of Trichinella species and genotypes.</title>
        <authorList>
            <person name="Korhonen P.K."/>
            <person name="Edoardo P."/>
            <person name="Giuseppe L.R."/>
            <person name="Gasser R.B."/>
        </authorList>
    </citation>
    <scope>NUCLEOTIDE SEQUENCE [LARGE SCALE GENOMIC DNA]</scope>
    <source>
        <strain evidence="6">ISS1980</strain>
    </source>
</reference>
<dbReference type="Pfam" id="PF22928">
    <property type="entry name" value="INTS1_R4"/>
    <property type="match status" value="1"/>
</dbReference>
<keyword evidence="7" id="KW-1185">Reference proteome</keyword>
<evidence type="ECO:0000313" key="6">
    <source>
        <dbReference type="EMBL" id="KRZ77918.1"/>
    </source>
</evidence>
<comment type="caution">
    <text evidence="6">The sequence shown here is derived from an EMBL/GenBank/DDBJ whole genome shotgun (WGS) entry which is preliminary data.</text>
</comment>
<accession>A0A0V1N2C8</accession>
<dbReference type="Pfam" id="PF22929">
    <property type="entry name" value="INTS1_INTS2-bd"/>
    <property type="match status" value="1"/>
</dbReference>
<name>A0A0V1N2C8_9BILA</name>
<evidence type="ECO:0000256" key="1">
    <source>
        <dbReference type="SAM" id="MobiDB-lite"/>
    </source>
</evidence>
<dbReference type="PANTHER" id="PTHR21224:SF1">
    <property type="entry name" value="INTEGRATOR COMPLEX SUBUNIT 1"/>
    <property type="match status" value="1"/>
</dbReference>
<dbReference type="InterPro" id="IPR053964">
    <property type="entry name" value="INT1_R3"/>
</dbReference>
<dbReference type="InterPro" id="IPR053966">
    <property type="entry name" value="INTS1_INTS2-bd"/>
</dbReference>
<dbReference type="GO" id="GO:0034474">
    <property type="term" value="P:U2 snRNA 3'-end processing"/>
    <property type="evidence" value="ECO:0007669"/>
    <property type="project" value="InterPro"/>
</dbReference>
<dbReference type="STRING" id="268474.A0A0V1N2C8"/>
<feature type="domain" description="Integrator complex subunit 1 INTS2-binding" evidence="5">
    <location>
        <begin position="976"/>
        <end position="1264"/>
    </location>
</feature>
<dbReference type="GO" id="GO:0032039">
    <property type="term" value="C:integrator complex"/>
    <property type="evidence" value="ECO:0007669"/>
    <property type="project" value="InterPro"/>
</dbReference>
<evidence type="ECO:0000259" key="3">
    <source>
        <dbReference type="Pfam" id="PF22927"/>
    </source>
</evidence>
<organism evidence="6 7">
    <name type="scientific">Trichinella papuae</name>
    <dbReference type="NCBI Taxonomy" id="268474"/>
    <lineage>
        <taxon>Eukaryota</taxon>
        <taxon>Metazoa</taxon>
        <taxon>Ecdysozoa</taxon>
        <taxon>Nematoda</taxon>
        <taxon>Enoplea</taxon>
        <taxon>Dorylaimia</taxon>
        <taxon>Trichinellida</taxon>
        <taxon>Trichinellidae</taxon>
        <taxon>Trichinella</taxon>
    </lineage>
</organism>
<dbReference type="InterPro" id="IPR053965">
    <property type="entry name" value="INTS1_R4"/>
</dbReference>
<evidence type="ECO:0000259" key="5">
    <source>
        <dbReference type="Pfam" id="PF22929"/>
    </source>
</evidence>
<dbReference type="Proteomes" id="UP000054843">
    <property type="component" value="Unassembled WGS sequence"/>
</dbReference>
<evidence type="ECO:0000259" key="4">
    <source>
        <dbReference type="Pfam" id="PF22928"/>
    </source>
</evidence>
<dbReference type="OrthoDB" id="19938at2759"/>
<feature type="domain" description="Integrator complex subunit 1 R3" evidence="3">
    <location>
        <begin position="1740"/>
        <end position="1899"/>
    </location>
</feature>
<gene>
    <name evidence="6" type="primary">INTS1</name>
    <name evidence="6" type="ORF">T10_6008</name>
</gene>